<evidence type="ECO:0000313" key="3">
    <source>
        <dbReference type="Proteomes" id="UP001054252"/>
    </source>
</evidence>
<sequence length="150" mass="16437">MCGNNRSGSCWLLLVQEEIFGDPEGIVSADETNSYQENRDEETPDTSEEDNEDAKNDEDAKRLVAEEGAAEENQWLIRRAEEDHANDCQIVDAKIQIIPADTNCSLSKRLRFGKGRAIGEFGPRTTLGEAILEGFGNVGDEDVEGEGSDG</sequence>
<protein>
    <submittedName>
        <fullName evidence="2">Uncharacterized protein</fullName>
    </submittedName>
</protein>
<comment type="caution">
    <text evidence="2">The sequence shown here is derived from an EMBL/GenBank/DDBJ whole genome shotgun (WGS) entry which is preliminary data.</text>
</comment>
<reference evidence="2 3" key="1">
    <citation type="journal article" date="2021" name="Commun. Biol.">
        <title>The genome of Shorea leprosula (Dipterocarpaceae) highlights the ecological relevance of drought in aseasonal tropical rainforests.</title>
        <authorList>
            <person name="Ng K.K.S."/>
            <person name="Kobayashi M.J."/>
            <person name="Fawcett J.A."/>
            <person name="Hatakeyama M."/>
            <person name="Paape T."/>
            <person name="Ng C.H."/>
            <person name="Ang C.C."/>
            <person name="Tnah L.H."/>
            <person name="Lee C.T."/>
            <person name="Nishiyama T."/>
            <person name="Sese J."/>
            <person name="O'Brien M.J."/>
            <person name="Copetti D."/>
            <person name="Mohd Noor M.I."/>
            <person name="Ong R.C."/>
            <person name="Putra M."/>
            <person name="Sireger I.Z."/>
            <person name="Indrioko S."/>
            <person name="Kosugi Y."/>
            <person name="Izuno A."/>
            <person name="Isagi Y."/>
            <person name="Lee S.L."/>
            <person name="Shimizu K.K."/>
        </authorList>
    </citation>
    <scope>NUCLEOTIDE SEQUENCE [LARGE SCALE GENOMIC DNA]</scope>
    <source>
        <strain evidence="2">214</strain>
    </source>
</reference>
<dbReference type="EMBL" id="BPVZ01000111">
    <property type="protein sequence ID" value="GKV35450.1"/>
    <property type="molecule type" value="Genomic_DNA"/>
</dbReference>
<dbReference type="AlphaFoldDB" id="A0AAV5LDV6"/>
<evidence type="ECO:0000313" key="2">
    <source>
        <dbReference type="EMBL" id="GKV35450.1"/>
    </source>
</evidence>
<name>A0AAV5LDV6_9ROSI</name>
<organism evidence="2 3">
    <name type="scientific">Rubroshorea leprosula</name>
    <dbReference type="NCBI Taxonomy" id="152421"/>
    <lineage>
        <taxon>Eukaryota</taxon>
        <taxon>Viridiplantae</taxon>
        <taxon>Streptophyta</taxon>
        <taxon>Embryophyta</taxon>
        <taxon>Tracheophyta</taxon>
        <taxon>Spermatophyta</taxon>
        <taxon>Magnoliopsida</taxon>
        <taxon>eudicotyledons</taxon>
        <taxon>Gunneridae</taxon>
        <taxon>Pentapetalae</taxon>
        <taxon>rosids</taxon>
        <taxon>malvids</taxon>
        <taxon>Malvales</taxon>
        <taxon>Dipterocarpaceae</taxon>
        <taxon>Rubroshorea</taxon>
    </lineage>
</organism>
<dbReference type="Proteomes" id="UP001054252">
    <property type="component" value="Unassembled WGS sequence"/>
</dbReference>
<keyword evidence="3" id="KW-1185">Reference proteome</keyword>
<gene>
    <name evidence="2" type="ORF">SLEP1_g43713</name>
</gene>
<feature type="region of interest" description="Disordered" evidence="1">
    <location>
        <begin position="23"/>
        <end position="60"/>
    </location>
</feature>
<accession>A0AAV5LDV6</accession>
<proteinExistence type="predicted"/>
<feature type="compositionally biased region" description="Acidic residues" evidence="1">
    <location>
        <begin position="39"/>
        <end position="52"/>
    </location>
</feature>
<evidence type="ECO:0000256" key="1">
    <source>
        <dbReference type="SAM" id="MobiDB-lite"/>
    </source>
</evidence>